<name>A0A6C0BBI3_9ZZZZ</name>
<protein>
    <submittedName>
        <fullName evidence="1">Uncharacterized protein</fullName>
    </submittedName>
</protein>
<reference evidence="1" key="1">
    <citation type="journal article" date="2020" name="Nature">
        <title>Giant virus diversity and host interactions through global metagenomics.</title>
        <authorList>
            <person name="Schulz F."/>
            <person name="Roux S."/>
            <person name="Paez-Espino D."/>
            <person name="Jungbluth S."/>
            <person name="Walsh D.A."/>
            <person name="Denef V.J."/>
            <person name="McMahon K.D."/>
            <person name="Konstantinidis K.T."/>
            <person name="Eloe-Fadrosh E.A."/>
            <person name="Kyrpides N.C."/>
            <person name="Woyke T."/>
        </authorList>
    </citation>
    <scope>NUCLEOTIDE SEQUENCE</scope>
    <source>
        <strain evidence="1">GVMAG-M-3300010158-59</strain>
    </source>
</reference>
<organism evidence="1">
    <name type="scientific">viral metagenome</name>
    <dbReference type="NCBI Taxonomy" id="1070528"/>
    <lineage>
        <taxon>unclassified sequences</taxon>
        <taxon>metagenomes</taxon>
        <taxon>organismal metagenomes</taxon>
    </lineage>
</organism>
<dbReference type="AlphaFoldDB" id="A0A6C0BBI3"/>
<accession>A0A6C0BBI3</accession>
<sequence>MQETPITVEEVKEQVAIIEELKTHVENIVVNENNKVKEEIKEGKEIVEEKLFSIMALTEAFAQKVVIEEEMQNFIQVLMETKNGLFYCMDRTIYDESGNLLSESLDDFSNISSLFVVLYESQYQNKDKTKILELCSKTLKIILNIVTKDSSNTEKIIDTAVVLIKLNKNLKKSKKGCMESIFSFKKTA</sequence>
<proteinExistence type="predicted"/>
<evidence type="ECO:0000313" key="1">
    <source>
        <dbReference type="EMBL" id="QHS88939.1"/>
    </source>
</evidence>
<dbReference type="EMBL" id="MN739103">
    <property type="protein sequence ID" value="QHS88939.1"/>
    <property type="molecule type" value="Genomic_DNA"/>
</dbReference>